<reference evidence="2" key="1">
    <citation type="submission" date="2016-02" db="EMBL/GenBank/DDBJ databases">
        <title>Comparative genomics of biotechnologically important yeasts.</title>
        <authorList>
            <consortium name="DOE Joint Genome Institute"/>
            <person name="Riley R."/>
            <person name="Haridas S."/>
            <person name="Wolfe K.H."/>
            <person name="Lopes M.R."/>
            <person name="Hittinger C.T."/>
            <person name="Goker M."/>
            <person name="Salamov A."/>
            <person name="Wisecaver J."/>
            <person name="Long T.M."/>
            <person name="Aerts A.L."/>
            <person name="Barry K."/>
            <person name="Choi C."/>
            <person name="Clum A."/>
            <person name="Coughlan A.Y."/>
            <person name="Deshpande S."/>
            <person name="Douglass A.P."/>
            <person name="Hanson S.J."/>
            <person name="Klenk H.-P."/>
            <person name="Labutti K."/>
            <person name="Lapidus A."/>
            <person name="Lindquist E."/>
            <person name="Lipzen A."/>
            <person name="Meier-Kolthoff J.P."/>
            <person name="Ohm R.A."/>
            <person name="Otillar R.P."/>
            <person name="Pangilinan J."/>
            <person name="Peng Y."/>
            <person name="Rokas A."/>
            <person name="Rosa C.A."/>
            <person name="Scheuner C."/>
            <person name="Sibirny A.A."/>
            <person name="Slot J.C."/>
            <person name="Stielow J.B."/>
            <person name="Sun H."/>
            <person name="Kurtzman C.P."/>
            <person name="Blackwell M."/>
            <person name="Jeffries T.W."/>
            <person name="Grigoriev I.V."/>
        </authorList>
    </citation>
    <scope>NUCLEOTIDE SEQUENCE [LARGE SCALE GENOMIC DNA]</scope>
    <source>
        <strain evidence="2">NRRL Y-17796</strain>
    </source>
</reference>
<dbReference type="PIRSF" id="PIRSF028043">
    <property type="entry name" value="PP2A_B56"/>
    <property type="match status" value="1"/>
</dbReference>
<dbReference type="SUPFAM" id="SSF48371">
    <property type="entry name" value="ARM repeat"/>
    <property type="match status" value="1"/>
</dbReference>
<dbReference type="OrthoDB" id="10264446at2759"/>
<gene>
    <name evidence="1" type="ORF">CANCADRAFT_12650</name>
</gene>
<proteinExistence type="predicted"/>
<dbReference type="GO" id="GO:0019888">
    <property type="term" value="F:protein phosphatase regulator activity"/>
    <property type="evidence" value="ECO:0007669"/>
    <property type="project" value="InterPro"/>
</dbReference>
<dbReference type="PANTHER" id="PTHR10257">
    <property type="entry name" value="SERINE/THREONINE PROTEIN PHOSPHATASE 2A PP2A REGULATORY SUBUNIT B"/>
    <property type="match status" value="1"/>
</dbReference>
<dbReference type="Pfam" id="PF01603">
    <property type="entry name" value="B56"/>
    <property type="match status" value="1"/>
</dbReference>
<evidence type="ECO:0000313" key="2">
    <source>
        <dbReference type="Proteomes" id="UP000095023"/>
    </source>
</evidence>
<dbReference type="InterPro" id="IPR011989">
    <property type="entry name" value="ARM-like"/>
</dbReference>
<feature type="non-terminal residue" evidence="1">
    <location>
        <position position="1"/>
    </location>
</feature>
<organism evidence="1 2">
    <name type="scientific">Tortispora caseinolytica NRRL Y-17796</name>
    <dbReference type="NCBI Taxonomy" id="767744"/>
    <lineage>
        <taxon>Eukaryota</taxon>
        <taxon>Fungi</taxon>
        <taxon>Dikarya</taxon>
        <taxon>Ascomycota</taxon>
        <taxon>Saccharomycotina</taxon>
        <taxon>Trigonopsidomycetes</taxon>
        <taxon>Trigonopsidales</taxon>
        <taxon>Trigonopsidaceae</taxon>
        <taxon>Tortispora</taxon>
    </lineage>
</organism>
<dbReference type="Proteomes" id="UP000095023">
    <property type="component" value="Unassembled WGS sequence"/>
</dbReference>
<name>A0A1E4TLY9_9ASCO</name>
<dbReference type="InterPro" id="IPR002554">
    <property type="entry name" value="PP2A_B56"/>
</dbReference>
<dbReference type="InterPro" id="IPR016024">
    <property type="entry name" value="ARM-type_fold"/>
</dbReference>
<dbReference type="GO" id="GO:0007165">
    <property type="term" value="P:signal transduction"/>
    <property type="evidence" value="ECO:0007669"/>
    <property type="project" value="InterPro"/>
</dbReference>
<dbReference type="FunFam" id="1.25.10.10:FF:000331">
    <property type="entry name" value="Phosphoprotein phosphatase, putative"/>
    <property type="match status" value="1"/>
</dbReference>
<accession>A0A1E4TLY9</accession>
<dbReference type="EMBL" id="KV453841">
    <property type="protein sequence ID" value="ODV92780.1"/>
    <property type="molecule type" value="Genomic_DNA"/>
</dbReference>
<dbReference type="AlphaFoldDB" id="A0A1E4TLY9"/>
<dbReference type="PANTHER" id="PTHR10257:SF3">
    <property type="entry name" value="SERINE_THREONINE-PROTEIN PHOSPHATASE 2A 56 KDA REGULATORY SUBUNIT GAMMA ISOFORM"/>
    <property type="match status" value="1"/>
</dbReference>
<evidence type="ECO:0008006" key="3">
    <source>
        <dbReference type="Google" id="ProtNLM"/>
    </source>
</evidence>
<sequence length="419" mass="48229">AVVDGIKLGKRQSSSIFEISPRRELQRLPSIMTVAAPHRHEIFLHQIEQCSVIFDFNDPSSDLEGKEIKRSALIDLAEYISSSRVTYTDEVYAAMIHMFSVNIFRPIPPPVNPFGDIFDPDEDEPVFEVAWPHMELVYNLFLRFLESEDFSHAAAKPYIDTKFVLQLLELFDSEDARERELLKTTLHRIYGKFLALRSFIRKSISNIFFQFMYETEHFNGIGELLEILGSIINGFALPLKAEHKNFLLRALMPLHKAHSLPVFHAQLSYCVLQFVEKDRTLGKDVVLSLLRYWPKVNSSKEVLFLSELEDIIESIEPSEFVQVQTPIFQQLSRCISSTHFQVAERALVFWCNDYFLRLLHENINVALPIFVGALENLSHGHWNESIASMGNGARAVILSNHPVFYDECHAKSDEERQLA</sequence>
<evidence type="ECO:0000313" key="1">
    <source>
        <dbReference type="EMBL" id="ODV92780.1"/>
    </source>
</evidence>
<feature type="non-terminal residue" evidence="1">
    <location>
        <position position="419"/>
    </location>
</feature>
<protein>
    <recommendedName>
        <fullName evidence="3">Serine/threonine-protein phosphatase 2A 56 kDa regulatory subunit</fullName>
    </recommendedName>
</protein>
<dbReference type="GO" id="GO:0000159">
    <property type="term" value="C:protein phosphatase type 2A complex"/>
    <property type="evidence" value="ECO:0007669"/>
    <property type="project" value="InterPro"/>
</dbReference>
<keyword evidence="2" id="KW-1185">Reference proteome</keyword>
<dbReference type="Gene3D" id="1.25.10.10">
    <property type="entry name" value="Leucine-rich Repeat Variant"/>
    <property type="match status" value="1"/>
</dbReference>